<name>A0A672YGX7_9TELE</name>
<evidence type="ECO:0000313" key="4">
    <source>
        <dbReference type="Proteomes" id="UP000472271"/>
    </source>
</evidence>
<reference evidence="3" key="3">
    <citation type="submission" date="2025-09" db="UniProtKB">
        <authorList>
            <consortium name="Ensembl"/>
        </authorList>
    </citation>
    <scope>IDENTIFICATION</scope>
</reference>
<sequence length="189" mass="21245">VDQKLLNILDQLLLVHCATYEAEIRVNCNEDVSLDCHGVNFTNMNFISVAWYKLNNNRQRGIIRKNKDIKEPERYFFHRPTDVGENNNLILRNVTSKDSGIYECGVSASVGSKNANSKISLYVSDCVTKPVPTTMTNILNTTLHVTGYLAVGVAKIVLSLFIIWITAQRQTLIFLGQDMYSQSSLDLQG</sequence>
<dbReference type="Pfam" id="PF07686">
    <property type="entry name" value="V-set"/>
    <property type="match status" value="1"/>
</dbReference>
<dbReference type="InterPro" id="IPR013106">
    <property type="entry name" value="Ig_V-set"/>
</dbReference>
<keyword evidence="1" id="KW-0472">Membrane</keyword>
<proteinExistence type="predicted"/>
<evidence type="ECO:0000259" key="2">
    <source>
        <dbReference type="PROSITE" id="PS50835"/>
    </source>
</evidence>
<dbReference type="SUPFAM" id="SSF48726">
    <property type="entry name" value="Immunoglobulin"/>
    <property type="match status" value="1"/>
</dbReference>
<keyword evidence="1" id="KW-1133">Transmembrane helix</keyword>
<dbReference type="InterPro" id="IPR007110">
    <property type="entry name" value="Ig-like_dom"/>
</dbReference>
<reference evidence="3" key="1">
    <citation type="submission" date="2019-06" db="EMBL/GenBank/DDBJ databases">
        <authorList>
            <consortium name="Wellcome Sanger Institute Data Sharing"/>
        </authorList>
    </citation>
    <scope>NUCLEOTIDE SEQUENCE [LARGE SCALE GENOMIC DNA]</scope>
</reference>
<evidence type="ECO:0000313" key="3">
    <source>
        <dbReference type="Ensembl" id="ENSSORP00005003805.1"/>
    </source>
</evidence>
<dbReference type="PANTHER" id="PTHR15193:SF1">
    <property type="entry name" value="CD83 ANTIGEN"/>
    <property type="match status" value="1"/>
</dbReference>
<accession>A0A672YGX7</accession>
<reference evidence="3" key="2">
    <citation type="submission" date="2025-08" db="UniProtKB">
        <authorList>
            <consortium name="Ensembl"/>
        </authorList>
    </citation>
    <scope>IDENTIFICATION</scope>
</reference>
<dbReference type="InterPro" id="IPR036179">
    <property type="entry name" value="Ig-like_dom_sf"/>
</dbReference>
<dbReference type="Gene3D" id="2.60.40.10">
    <property type="entry name" value="Immunoglobulins"/>
    <property type="match status" value="1"/>
</dbReference>
<dbReference type="SMART" id="SM00409">
    <property type="entry name" value="IG"/>
    <property type="match status" value="1"/>
</dbReference>
<protein>
    <submittedName>
        <fullName evidence="3">Si:dkey-109a10.2</fullName>
    </submittedName>
</protein>
<dbReference type="Ensembl" id="ENSSORT00005003914.1">
    <property type="protein sequence ID" value="ENSSORP00005003805.1"/>
    <property type="gene ID" value="ENSSORG00005002300.1"/>
</dbReference>
<dbReference type="InParanoid" id="A0A672YGX7"/>
<feature type="domain" description="Ig-like" evidence="2">
    <location>
        <begin position="10"/>
        <end position="120"/>
    </location>
</feature>
<dbReference type="PANTHER" id="PTHR15193">
    <property type="entry name" value="CD83 ANTIGEN"/>
    <property type="match status" value="1"/>
</dbReference>
<evidence type="ECO:0000256" key="1">
    <source>
        <dbReference type="SAM" id="Phobius"/>
    </source>
</evidence>
<keyword evidence="1" id="KW-0812">Transmembrane</keyword>
<dbReference type="InterPro" id="IPR013783">
    <property type="entry name" value="Ig-like_fold"/>
</dbReference>
<dbReference type="AlphaFoldDB" id="A0A672YGX7"/>
<dbReference type="Proteomes" id="UP000472271">
    <property type="component" value="Chromosome 7"/>
</dbReference>
<feature type="transmembrane region" description="Helical" evidence="1">
    <location>
        <begin position="145"/>
        <end position="167"/>
    </location>
</feature>
<organism evidence="3 4">
    <name type="scientific">Sphaeramia orbicularis</name>
    <name type="common">orbiculate cardinalfish</name>
    <dbReference type="NCBI Taxonomy" id="375764"/>
    <lineage>
        <taxon>Eukaryota</taxon>
        <taxon>Metazoa</taxon>
        <taxon>Chordata</taxon>
        <taxon>Craniata</taxon>
        <taxon>Vertebrata</taxon>
        <taxon>Euteleostomi</taxon>
        <taxon>Actinopterygii</taxon>
        <taxon>Neopterygii</taxon>
        <taxon>Teleostei</taxon>
        <taxon>Neoteleostei</taxon>
        <taxon>Acanthomorphata</taxon>
        <taxon>Gobiaria</taxon>
        <taxon>Kurtiformes</taxon>
        <taxon>Apogonoidei</taxon>
        <taxon>Apogonidae</taxon>
        <taxon>Apogoninae</taxon>
        <taxon>Sphaeramia</taxon>
    </lineage>
</organism>
<keyword evidence="4" id="KW-1185">Reference proteome</keyword>
<dbReference type="InterPro" id="IPR003599">
    <property type="entry name" value="Ig_sub"/>
</dbReference>
<dbReference type="PROSITE" id="PS50835">
    <property type="entry name" value="IG_LIKE"/>
    <property type="match status" value="1"/>
</dbReference>